<evidence type="ECO:0008006" key="3">
    <source>
        <dbReference type="Google" id="ProtNLM"/>
    </source>
</evidence>
<evidence type="ECO:0000313" key="1">
    <source>
        <dbReference type="EMBL" id="OMO94258.1"/>
    </source>
</evidence>
<evidence type="ECO:0000313" key="2">
    <source>
        <dbReference type="Proteomes" id="UP000188268"/>
    </source>
</evidence>
<dbReference type="Proteomes" id="UP000188268">
    <property type="component" value="Unassembled WGS sequence"/>
</dbReference>
<dbReference type="AlphaFoldDB" id="A0A1R3JHC6"/>
<dbReference type="EMBL" id="AWWV01007911">
    <property type="protein sequence ID" value="OMO94258.1"/>
    <property type="molecule type" value="Genomic_DNA"/>
</dbReference>
<comment type="caution">
    <text evidence="1">The sequence shown here is derived from an EMBL/GenBank/DDBJ whole genome shotgun (WGS) entry which is preliminary data.</text>
</comment>
<dbReference type="Gramene" id="OMO94258">
    <property type="protein sequence ID" value="OMO94258"/>
    <property type="gene ID" value="CCACVL1_06084"/>
</dbReference>
<sequence length="146" mass="16739">MTSAARPIKFKLILSRLDIQSRAVLNPGETFLKRAGLDRPQSCTFCLKGKSTDNYVELENYGNNLQFRGDWDIVARNSRFKAGDRCSFLFRGRDSEGVVTILVNMTPRWKLPSPDQKRQVSVLREAKWQEPGKEKTTIRYITSVIV</sequence>
<organism evidence="1 2">
    <name type="scientific">Corchorus capsularis</name>
    <name type="common">Jute</name>
    <dbReference type="NCBI Taxonomy" id="210143"/>
    <lineage>
        <taxon>Eukaryota</taxon>
        <taxon>Viridiplantae</taxon>
        <taxon>Streptophyta</taxon>
        <taxon>Embryophyta</taxon>
        <taxon>Tracheophyta</taxon>
        <taxon>Spermatophyta</taxon>
        <taxon>Magnoliopsida</taxon>
        <taxon>eudicotyledons</taxon>
        <taxon>Gunneridae</taxon>
        <taxon>Pentapetalae</taxon>
        <taxon>rosids</taxon>
        <taxon>malvids</taxon>
        <taxon>Malvales</taxon>
        <taxon>Malvaceae</taxon>
        <taxon>Grewioideae</taxon>
        <taxon>Apeibeae</taxon>
        <taxon>Corchorus</taxon>
    </lineage>
</organism>
<reference evidence="1 2" key="1">
    <citation type="submission" date="2013-09" db="EMBL/GenBank/DDBJ databases">
        <title>Corchorus capsularis genome sequencing.</title>
        <authorList>
            <person name="Alam M."/>
            <person name="Haque M.S."/>
            <person name="Islam M.S."/>
            <person name="Emdad E.M."/>
            <person name="Islam M.M."/>
            <person name="Ahmed B."/>
            <person name="Halim A."/>
            <person name="Hossen Q.M.M."/>
            <person name="Hossain M.Z."/>
            <person name="Ahmed R."/>
            <person name="Khan M.M."/>
            <person name="Islam R."/>
            <person name="Rashid M.M."/>
            <person name="Khan S.A."/>
            <person name="Rahman M.S."/>
            <person name="Alam M."/>
        </authorList>
    </citation>
    <scope>NUCLEOTIDE SEQUENCE [LARGE SCALE GENOMIC DNA]</scope>
    <source>
        <strain evidence="2">cv. CVL-1</strain>
        <tissue evidence="1">Whole seedling</tissue>
    </source>
</reference>
<proteinExistence type="predicted"/>
<keyword evidence="2" id="KW-1185">Reference proteome</keyword>
<name>A0A1R3JHC6_COCAP</name>
<protein>
    <recommendedName>
        <fullName evidence="3">TF-B3 domain-containing protein</fullName>
    </recommendedName>
</protein>
<gene>
    <name evidence="1" type="ORF">CCACVL1_06084</name>
</gene>
<accession>A0A1R3JHC6</accession>